<reference evidence="1" key="1">
    <citation type="submission" date="2021-02" db="EMBL/GenBank/DDBJ databases">
        <authorList>
            <person name="Nowell W R."/>
        </authorList>
    </citation>
    <scope>NUCLEOTIDE SEQUENCE</scope>
</reference>
<gene>
    <name evidence="1" type="ORF">OXD698_LOCUS19228</name>
</gene>
<comment type="caution">
    <text evidence="1">The sequence shown here is derived from an EMBL/GenBank/DDBJ whole genome shotgun (WGS) entry which is preliminary data.</text>
</comment>
<organism evidence="1 2">
    <name type="scientific">Adineta steineri</name>
    <dbReference type="NCBI Taxonomy" id="433720"/>
    <lineage>
        <taxon>Eukaryota</taxon>
        <taxon>Metazoa</taxon>
        <taxon>Spiralia</taxon>
        <taxon>Gnathifera</taxon>
        <taxon>Rotifera</taxon>
        <taxon>Eurotatoria</taxon>
        <taxon>Bdelloidea</taxon>
        <taxon>Adinetida</taxon>
        <taxon>Adinetidae</taxon>
        <taxon>Adineta</taxon>
    </lineage>
</organism>
<protein>
    <recommendedName>
        <fullName evidence="3">F-box domain-containing protein</fullName>
    </recommendedName>
</protein>
<dbReference type="Proteomes" id="UP000663844">
    <property type="component" value="Unassembled WGS sequence"/>
</dbReference>
<dbReference type="EMBL" id="CAJOAZ010001458">
    <property type="protein sequence ID" value="CAF3817540.1"/>
    <property type="molecule type" value="Genomic_DNA"/>
</dbReference>
<evidence type="ECO:0000313" key="1">
    <source>
        <dbReference type="EMBL" id="CAF3817540.1"/>
    </source>
</evidence>
<sequence length="244" mass="28788">MSNISITTLEIFPPEIFLEIFSYMNGYDNYKSFYGLNHRLSTLILTYGMKYIDLSKITVNESRKMISTINCSHVNNLILSDEYYDEQIDRILDNSCFPLKSMVSLNALTLDSIGLYTMYTIAHQHFQLDNLKTLIISFRSDLCVEKVSTMYREELTLSFTPINYDDLNSYEWEDLIEKYLLKLKQFTLYIIPFENEMDIAQALIEDDFLQNQFWLDRKTKIEIIDGESIDNDDMETKIMIKFSI</sequence>
<proteinExistence type="predicted"/>
<evidence type="ECO:0000313" key="2">
    <source>
        <dbReference type="Proteomes" id="UP000663844"/>
    </source>
</evidence>
<name>A0A819CAI7_9BILA</name>
<dbReference type="AlphaFoldDB" id="A0A819CAI7"/>
<accession>A0A819CAI7</accession>
<evidence type="ECO:0008006" key="3">
    <source>
        <dbReference type="Google" id="ProtNLM"/>
    </source>
</evidence>